<evidence type="ECO:0000313" key="4">
    <source>
        <dbReference type="Proteomes" id="UP000429607"/>
    </source>
</evidence>
<name>A0A6A3MKK4_9STRA</name>
<sequence>MGLSWIRRHLTTATKFYVSKLRLYKVFEENGVKSKNRSAVLKQLRKFYRESKLNHLVDAYRARVALDSVTDQAPRQTQELFTRK</sequence>
<organism evidence="1 6">
    <name type="scientific">Phytophthora rubi</name>
    <dbReference type="NCBI Taxonomy" id="129364"/>
    <lineage>
        <taxon>Eukaryota</taxon>
        <taxon>Sar</taxon>
        <taxon>Stramenopiles</taxon>
        <taxon>Oomycota</taxon>
        <taxon>Peronosporomycetes</taxon>
        <taxon>Peronosporales</taxon>
        <taxon>Peronosporaceae</taxon>
        <taxon>Phytophthora</taxon>
    </lineage>
</organism>
<dbReference type="AlphaFoldDB" id="A0A6A3MKK4"/>
<dbReference type="Proteomes" id="UP000429607">
    <property type="component" value="Unassembled WGS sequence"/>
</dbReference>
<dbReference type="Proteomes" id="UP000435112">
    <property type="component" value="Unassembled WGS sequence"/>
</dbReference>
<proteinExistence type="predicted"/>
<evidence type="ECO:0000313" key="6">
    <source>
        <dbReference type="Proteomes" id="UP000435112"/>
    </source>
</evidence>
<dbReference type="EMBL" id="QXFT01000455">
    <property type="protein sequence ID" value="KAE9343491.1"/>
    <property type="molecule type" value="Genomic_DNA"/>
</dbReference>
<evidence type="ECO:0000313" key="5">
    <source>
        <dbReference type="Proteomes" id="UP000434957"/>
    </source>
</evidence>
<dbReference type="Proteomes" id="UP000434957">
    <property type="component" value="Unassembled WGS sequence"/>
</dbReference>
<reference evidence="4 6" key="1">
    <citation type="submission" date="2018-09" db="EMBL/GenBank/DDBJ databases">
        <title>Genomic investigation of the strawberry pathogen Phytophthora fragariae indicates pathogenicity is determined by transcriptional variation in three key races.</title>
        <authorList>
            <person name="Adams T.M."/>
            <person name="Armitage A.D."/>
            <person name="Sobczyk M.K."/>
            <person name="Bates H.J."/>
            <person name="Dunwell J.M."/>
            <person name="Nellist C.F."/>
            <person name="Harrison R.J."/>
        </authorList>
    </citation>
    <scope>NUCLEOTIDE SEQUENCE [LARGE SCALE GENOMIC DNA]</scope>
    <source>
        <strain evidence="2 4">SCRP249</strain>
        <strain evidence="1 6">SCRP324</strain>
        <strain evidence="3 5">SCRP333</strain>
    </source>
</reference>
<dbReference type="EMBL" id="QXFV01000413">
    <property type="protein sequence ID" value="KAE9038302.1"/>
    <property type="molecule type" value="Genomic_DNA"/>
</dbReference>
<evidence type="ECO:0000313" key="1">
    <source>
        <dbReference type="EMBL" id="KAE9033312.1"/>
    </source>
</evidence>
<comment type="caution">
    <text evidence="1">The sequence shown here is derived from an EMBL/GenBank/DDBJ whole genome shotgun (WGS) entry which is preliminary data.</text>
</comment>
<accession>A0A6A3MKK4</accession>
<evidence type="ECO:0000313" key="2">
    <source>
        <dbReference type="EMBL" id="KAE9038302.1"/>
    </source>
</evidence>
<protein>
    <submittedName>
        <fullName evidence="1">Uncharacterized protein</fullName>
    </submittedName>
</protein>
<evidence type="ECO:0000313" key="3">
    <source>
        <dbReference type="EMBL" id="KAE9343491.1"/>
    </source>
</evidence>
<gene>
    <name evidence="2" type="ORF">PR001_g8004</name>
    <name evidence="1" type="ORF">PR002_g8726</name>
    <name evidence="3" type="ORF">PR003_g8947</name>
</gene>
<dbReference type="EMBL" id="QXFU01000448">
    <property type="protein sequence ID" value="KAE9033312.1"/>
    <property type="molecule type" value="Genomic_DNA"/>
</dbReference>
<keyword evidence="5" id="KW-1185">Reference proteome</keyword>